<keyword evidence="6" id="KW-0479">Metal-binding</keyword>
<dbReference type="GO" id="GO:0046872">
    <property type="term" value="F:metal ion binding"/>
    <property type="evidence" value="ECO:0007669"/>
    <property type="project" value="UniProtKB-KW"/>
</dbReference>
<name>A0A068T251_NEOGA</name>
<evidence type="ECO:0000256" key="6">
    <source>
        <dbReference type="ARBA" id="ARBA00022723"/>
    </source>
</evidence>
<feature type="domain" description="SsuA/THI5-like" evidence="12">
    <location>
        <begin position="14"/>
        <end position="225"/>
    </location>
</feature>
<evidence type="ECO:0000256" key="2">
    <source>
        <dbReference type="ARBA" id="ARBA00004948"/>
    </source>
</evidence>
<geneLocation type="plasmid" evidence="14">
    <name>II</name>
</geneLocation>
<evidence type="ECO:0000256" key="11">
    <source>
        <dbReference type="ARBA" id="ARBA00048179"/>
    </source>
</evidence>
<protein>
    <recommendedName>
        <fullName evidence="10">Thiamine pyrimidine synthase</fullName>
    </recommendedName>
</protein>
<dbReference type="InterPro" id="IPR015168">
    <property type="entry name" value="SsuA/THI5"/>
</dbReference>
<keyword evidence="5" id="KW-0808">Transferase</keyword>
<dbReference type="EMBL" id="HG938354">
    <property type="protein sequence ID" value="CDN52159.1"/>
    <property type="molecule type" value="Genomic_DNA"/>
</dbReference>
<dbReference type="InterPro" id="IPR027939">
    <property type="entry name" value="NMT1/THI5"/>
</dbReference>
<comment type="function">
    <text evidence="1">Responsible for the formation of the pyrimidine heterocycle in the thiamine biosynthesis pathway. Catalyzes the formation of hydroxymethylpyrimidine phosphate (HMP-P) from histidine and pyridoxal phosphate (PLP). The protein uses PLP and the active site histidine to form HMP-P, generating an inactive enzyme. The enzyme can only undergo a single turnover, which suggests it is a suicide enzyme.</text>
</comment>
<keyword evidence="7" id="KW-0663">Pyridoxal phosphate</keyword>
<evidence type="ECO:0000259" key="12">
    <source>
        <dbReference type="Pfam" id="PF09084"/>
    </source>
</evidence>
<dbReference type="eggNOG" id="COG0715">
    <property type="taxonomic scope" value="Bacteria"/>
</dbReference>
<dbReference type="PANTHER" id="PTHR31528">
    <property type="entry name" value="4-AMINO-5-HYDROXYMETHYL-2-METHYLPYRIMIDINE PHOSPHATE SYNTHASE THI11-RELATED"/>
    <property type="match status" value="1"/>
</dbReference>
<gene>
    <name evidence="13" type="ORF">RG540_PA14830</name>
</gene>
<evidence type="ECO:0000256" key="1">
    <source>
        <dbReference type="ARBA" id="ARBA00003469"/>
    </source>
</evidence>
<dbReference type="Pfam" id="PF09084">
    <property type="entry name" value="NMT1"/>
    <property type="match status" value="1"/>
</dbReference>
<dbReference type="OrthoDB" id="8135527at2"/>
<reference evidence="14" key="1">
    <citation type="journal article" date="2014" name="BMC Genomics">
        <title>Genome sequencing of two Neorhizobium galegae strains reveals a noeT gene responsible for the unusual acetylation of the nodulation factors.</title>
        <authorList>
            <person name="Osterman J."/>
            <person name="Marsh J."/>
            <person name="Laine P.K."/>
            <person name="Zeng Z."/>
            <person name="Alatalo E."/>
            <person name="Sullivan J.T."/>
            <person name="Young J.P."/>
            <person name="Thomas-Oates J."/>
            <person name="Paulin L."/>
            <person name="Lindstrom K."/>
        </authorList>
    </citation>
    <scope>NUCLEOTIDE SEQUENCE [LARGE SCALE GENOMIC DNA]</scope>
    <source>
        <strain evidence="14">HAMBI 540</strain>
    </source>
</reference>
<organism evidence="13 14">
    <name type="scientific">Neorhizobium galegae bv. orientalis str. HAMBI 540</name>
    <dbReference type="NCBI Taxonomy" id="1028800"/>
    <lineage>
        <taxon>Bacteria</taxon>
        <taxon>Pseudomonadati</taxon>
        <taxon>Pseudomonadota</taxon>
        <taxon>Alphaproteobacteria</taxon>
        <taxon>Hyphomicrobiales</taxon>
        <taxon>Rhizobiaceae</taxon>
        <taxon>Rhizobium/Agrobacterium group</taxon>
        <taxon>Neorhizobium</taxon>
    </lineage>
</organism>
<comment type="similarity">
    <text evidence="3">Belongs to the NMT1/THI5 family.</text>
</comment>
<evidence type="ECO:0000256" key="3">
    <source>
        <dbReference type="ARBA" id="ARBA00009406"/>
    </source>
</evidence>
<dbReference type="Proteomes" id="UP000028181">
    <property type="component" value="Plasmid pHAMBI540a"/>
</dbReference>
<dbReference type="RefSeq" id="WP_041365990.1">
    <property type="nucleotide sequence ID" value="NZ_HG938354.1"/>
</dbReference>
<evidence type="ECO:0000256" key="9">
    <source>
        <dbReference type="ARBA" id="ARBA00023004"/>
    </source>
</evidence>
<dbReference type="KEGG" id="ngg:RG540_PA14830"/>
<evidence type="ECO:0000256" key="5">
    <source>
        <dbReference type="ARBA" id="ARBA00022679"/>
    </source>
</evidence>
<dbReference type="GeneID" id="24260000"/>
<evidence type="ECO:0000313" key="14">
    <source>
        <dbReference type="Proteomes" id="UP000028181"/>
    </source>
</evidence>
<dbReference type="PANTHER" id="PTHR31528:SF1">
    <property type="entry name" value="4-AMINO-5-HYDROXYMETHYL-2-METHYLPYRIMIDINE PHOSPHATE SYNTHASE THI11-RELATED"/>
    <property type="match status" value="1"/>
</dbReference>
<evidence type="ECO:0000313" key="13">
    <source>
        <dbReference type="EMBL" id="CDN52159.1"/>
    </source>
</evidence>
<dbReference type="Gene3D" id="3.40.190.10">
    <property type="entry name" value="Periplasmic binding protein-like II"/>
    <property type="match status" value="2"/>
</dbReference>
<evidence type="ECO:0000256" key="10">
    <source>
        <dbReference type="ARBA" id="ARBA00033171"/>
    </source>
</evidence>
<comment type="subunit">
    <text evidence="4">Homodimer.</text>
</comment>
<dbReference type="GO" id="GO:0016740">
    <property type="term" value="F:transferase activity"/>
    <property type="evidence" value="ECO:0007669"/>
    <property type="project" value="UniProtKB-KW"/>
</dbReference>
<dbReference type="HOGENOM" id="CLU_078008_0_0_5"/>
<evidence type="ECO:0000256" key="8">
    <source>
        <dbReference type="ARBA" id="ARBA00022977"/>
    </source>
</evidence>
<keyword evidence="9" id="KW-0408">Iron</keyword>
<comment type="catalytic activity">
    <reaction evidence="11">
        <text>N(6)-(pyridoxal phosphate)-L-lysyl-[4-amino-5-hydroxymethyl-2-methylpyrimidine phosphate synthase] + L-histidyl-[4-amino-5-hydroxymethyl-2-methylpyrimidine phosphate synthase] + 2 Fe(3+) + 4 H2O = L-lysyl-[4-amino-5-hydroxymethyl-2-methylpyrimidine phosphate synthase] + (2S)-2-amino-5-hydroxy-4-oxopentanoyl-[4-amino-5-hydroxymethyl-2-methylpyrimidine phosphate synthase] + 4-amino-2-methyl-5-(phosphooxymethyl)pyrimidine + 3-oxopropanoate + 2 Fe(2+) + 2 H(+)</text>
        <dbReference type="Rhea" id="RHEA:65756"/>
        <dbReference type="Rhea" id="RHEA-COMP:16892"/>
        <dbReference type="Rhea" id="RHEA-COMP:16893"/>
        <dbReference type="Rhea" id="RHEA-COMP:16894"/>
        <dbReference type="Rhea" id="RHEA-COMP:16895"/>
        <dbReference type="ChEBI" id="CHEBI:15377"/>
        <dbReference type="ChEBI" id="CHEBI:15378"/>
        <dbReference type="ChEBI" id="CHEBI:29033"/>
        <dbReference type="ChEBI" id="CHEBI:29034"/>
        <dbReference type="ChEBI" id="CHEBI:29969"/>
        <dbReference type="ChEBI" id="CHEBI:29979"/>
        <dbReference type="ChEBI" id="CHEBI:33190"/>
        <dbReference type="ChEBI" id="CHEBI:58354"/>
        <dbReference type="ChEBI" id="CHEBI:143915"/>
        <dbReference type="ChEBI" id="CHEBI:157692"/>
    </reaction>
    <physiologicalReaction direction="left-to-right" evidence="11">
        <dbReference type="Rhea" id="RHEA:65757"/>
    </physiologicalReaction>
</comment>
<dbReference type="GO" id="GO:0009228">
    <property type="term" value="P:thiamine biosynthetic process"/>
    <property type="evidence" value="ECO:0007669"/>
    <property type="project" value="UniProtKB-KW"/>
</dbReference>
<dbReference type="SUPFAM" id="SSF53850">
    <property type="entry name" value="Periplasmic binding protein-like II"/>
    <property type="match status" value="1"/>
</dbReference>
<accession>A0A068T251</accession>
<dbReference type="AlphaFoldDB" id="A0A068T251"/>
<evidence type="ECO:0000256" key="7">
    <source>
        <dbReference type="ARBA" id="ARBA00022898"/>
    </source>
</evidence>
<keyword evidence="14" id="KW-1185">Reference proteome</keyword>
<dbReference type="PATRIC" id="fig|1028800.3.peg.6135"/>
<comment type="pathway">
    <text evidence="2">Cofactor biosynthesis; thiamine diphosphate biosynthesis.</text>
</comment>
<sequence length="301" mass="32956">MQNFHVSATGHSLNYLPEYVAVWQGFFQDEGLDVTASVPSPWDRVLSDIGSAKADASLGGIWVPSMFHGRGKRYTPFAQIAARAPLAILGREQPGDFDWQAVPGKTISMKGSNGASVGLFTKLLLRENGVDPLTVNFVQDLDGKMLSDLFVGGMGDYLVIDYPSAVTLASKTAVHVVAELPITGGNVPWSVYYAEGESDDARLDTQTRFSTALGRGMEWILANDAEEYRDFLARTFPKFSPDLLVRLTDIYRANGMWTTPRIDPNAYARWQQGIADGHLTEGPIAYRDLIDTRPTAAFTAA</sequence>
<keyword evidence="13" id="KW-0614">Plasmid</keyword>
<evidence type="ECO:0000256" key="4">
    <source>
        <dbReference type="ARBA" id="ARBA00011738"/>
    </source>
</evidence>
<proteinExistence type="inferred from homology"/>
<keyword evidence="8" id="KW-0784">Thiamine biosynthesis</keyword>